<reference evidence="1 2" key="1">
    <citation type="submission" date="2019-06" db="EMBL/GenBank/DDBJ databases">
        <title>Aeromicrobium sp. nov., isolated from a maize field.</title>
        <authorList>
            <person name="Lin S.-Y."/>
            <person name="Tsai C.-F."/>
            <person name="Young C.-C."/>
        </authorList>
    </citation>
    <scope>NUCLEOTIDE SEQUENCE [LARGE SCALE GENOMIC DNA]</scope>
    <source>
        <strain evidence="1 2">CC-CFT486</strain>
    </source>
</reference>
<dbReference type="AlphaFoldDB" id="A0A5C8NK80"/>
<accession>A0A5C8NK80</accession>
<dbReference type="NCBIfam" id="NF040618">
    <property type="entry name" value="PPA1309_fam"/>
    <property type="match status" value="1"/>
</dbReference>
<name>A0A5C8NK80_9ACTN</name>
<comment type="caution">
    <text evidence="1">The sequence shown here is derived from an EMBL/GenBank/DDBJ whole genome shotgun (WGS) entry which is preliminary data.</text>
</comment>
<dbReference type="EMBL" id="VDUX01000003">
    <property type="protein sequence ID" value="TXL61447.1"/>
    <property type="molecule type" value="Genomic_DNA"/>
</dbReference>
<organism evidence="1 2">
    <name type="scientific">Aeromicrobium terrae</name>
    <dbReference type="NCBI Taxonomy" id="2498846"/>
    <lineage>
        <taxon>Bacteria</taxon>
        <taxon>Bacillati</taxon>
        <taxon>Actinomycetota</taxon>
        <taxon>Actinomycetes</taxon>
        <taxon>Propionibacteriales</taxon>
        <taxon>Nocardioidaceae</taxon>
        <taxon>Aeromicrobium</taxon>
    </lineage>
</organism>
<dbReference type="Proteomes" id="UP000321571">
    <property type="component" value="Unassembled WGS sequence"/>
</dbReference>
<evidence type="ECO:0000313" key="2">
    <source>
        <dbReference type="Proteomes" id="UP000321571"/>
    </source>
</evidence>
<gene>
    <name evidence="1" type="ORF">FHP06_08455</name>
</gene>
<dbReference type="RefSeq" id="WP_147685727.1">
    <property type="nucleotide sequence ID" value="NZ_VDUX01000003.1"/>
</dbReference>
<dbReference type="InterPro" id="IPR047681">
    <property type="entry name" value="PPA1309-like"/>
</dbReference>
<dbReference type="OrthoDB" id="3266223at2"/>
<keyword evidence="2" id="KW-1185">Reference proteome</keyword>
<protein>
    <submittedName>
        <fullName evidence="1">Uncharacterized protein</fullName>
    </submittedName>
</protein>
<evidence type="ECO:0000313" key="1">
    <source>
        <dbReference type="EMBL" id="TXL61447.1"/>
    </source>
</evidence>
<proteinExistence type="predicted"/>
<sequence length="181" mass="19591">MSIGTESAKEPLPSTPLRLVTLEVEAHVGADGWDQPARLYALVPTADLVEAEPSLAERLATQLENHPDGFTSIEQELPSDRHLEELLAGITWPETVAGCAAVVERLMLPPEAEDDLPDDPDALVEAVAAHPDRREVRLVAAVTRDGSRHSAVRAREPEDAPLLEGPDLVPGLLDHLFRTLS</sequence>